<dbReference type="InterPro" id="IPR015168">
    <property type="entry name" value="SsuA/THI5"/>
</dbReference>
<dbReference type="PANTHER" id="PTHR30024:SF47">
    <property type="entry name" value="TAURINE-BINDING PERIPLASMIC PROTEIN"/>
    <property type="match status" value="1"/>
</dbReference>
<organism evidence="6 7">
    <name type="scientific">Amycolatopsis pithecellobii</name>
    <dbReference type="NCBI Taxonomy" id="664692"/>
    <lineage>
        <taxon>Bacteria</taxon>
        <taxon>Bacillati</taxon>
        <taxon>Actinomycetota</taxon>
        <taxon>Actinomycetes</taxon>
        <taxon>Pseudonocardiales</taxon>
        <taxon>Pseudonocardiaceae</taxon>
        <taxon>Amycolatopsis</taxon>
    </lineage>
</organism>
<dbReference type="EMBL" id="WMBA01000048">
    <property type="protein sequence ID" value="MTD57442.1"/>
    <property type="molecule type" value="Genomic_DNA"/>
</dbReference>
<dbReference type="PANTHER" id="PTHR30024">
    <property type="entry name" value="ALIPHATIC SULFONATES-BINDING PROTEIN-RELATED"/>
    <property type="match status" value="1"/>
</dbReference>
<feature type="signal peptide" evidence="4">
    <location>
        <begin position="1"/>
        <end position="25"/>
    </location>
</feature>
<dbReference type="SUPFAM" id="SSF53850">
    <property type="entry name" value="Periplasmic binding protein-like II"/>
    <property type="match status" value="1"/>
</dbReference>
<accession>A0A6N7YZS5</accession>
<dbReference type="PROSITE" id="PS51257">
    <property type="entry name" value="PROKAR_LIPOPROTEIN"/>
    <property type="match status" value="1"/>
</dbReference>
<reference evidence="6 7" key="1">
    <citation type="submission" date="2019-11" db="EMBL/GenBank/DDBJ databases">
        <title>Draft genome of Amycolatopsis RM579.</title>
        <authorList>
            <person name="Duangmal K."/>
            <person name="Mingma R."/>
        </authorList>
    </citation>
    <scope>NUCLEOTIDE SEQUENCE [LARGE SCALE GENOMIC DNA]</scope>
    <source>
        <strain evidence="6 7">RM579</strain>
    </source>
</reference>
<feature type="chain" id="PRO_5026934195" evidence="4">
    <location>
        <begin position="26"/>
        <end position="337"/>
    </location>
</feature>
<keyword evidence="7" id="KW-1185">Reference proteome</keyword>
<protein>
    <submittedName>
        <fullName evidence="6">PhnD/SsuA/transferrin family substrate-binding protein</fullName>
    </submittedName>
</protein>
<comment type="similarity">
    <text evidence="2">Belongs to the bacterial solute-binding protein SsuA/TauA family.</text>
</comment>
<dbReference type="Pfam" id="PF09084">
    <property type="entry name" value="NMT1"/>
    <property type="match status" value="1"/>
</dbReference>
<proteinExistence type="inferred from homology"/>
<dbReference type="Proteomes" id="UP000440096">
    <property type="component" value="Unassembled WGS sequence"/>
</dbReference>
<dbReference type="GO" id="GO:0042597">
    <property type="term" value="C:periplasmic space"/>
    <property type="evidence" value="ECO:0007669"/>
    <property type="project" value="UniProtKB-SubCell"/>
</dbReference>
<gene>
    <name evidence="6" type="ORF">GKO32_26230</name>
</gene>
<evidence type="ECO:0000256" key="3">
    <source>
        <dbReference type="ARBA" id="ARBA00022729"/>
    </source>
</evidence>
<sequence>MTKRPVREVALVAMAFALAACGATAGPTDEGNGASDGSPGKAGTIKVGVSPTLSATSLYQAMGDGGQLKDAGITVTTEPITSGPQAIPLLLNGQTQITSADPMSVAVAISKNVPIEIVAQGAAFADRPELDATALVTKAGGPARLTDLKNAKVAVVGLNTISQLGIQAAVDSAGGDSSTINVVELPLPNMVDAVNRGQVAAALIAEPFLSSALQVGLRPMANPLSEQIAGVGQLVYVATKKWAAANPDAVRGFATAMKAANEQLAAGPEQIRKIGARITQLTPAQLGQIRLPNFTPSTVDVDKLQGLIDQMVKYHYLSSSLKASSFVNPAATARVGR</sequence>
<evidence type="ECO:0000256" key="4">
    <source>
        <dbReference type="SAM" id="SignalP"/>
    </source>
</evidence>
<evidence type="ECO:0000313" key="6">
    <source>
        <dbReference type="EMBL" id="MTD57442.1"/>
    </source>
</evidence>
<dbReference type="AlphaFoldDB" id="A0A6N7YZS5"/>
<evidence type="ECO:0000256" key="1">
    <source>
        <dbReference type="ARBA" id="ARBA00004418"/>
    </source>
</evidence>
<evidence type="ECO:0000313" key="7">
    <source>
        <dbReference type="Proteomes" id="UP000440096"/>
    </source>
</evidence>
<dbReference type="OrthoDB" id="8892982at2"/>
<comment type="caution">
    <text evidence="6">The sequence shown here is derived from an EMBL/GenBank/DDBJ whole genome shotgun (WGS) entry which is preliminary data.</text>
</comment>
<comment type="subcellular location">
    <subcellularLocation>
        <location evidence="1">Periplasm</location>
    </subcellularLocation>
</comment>
<evidence type="ECO:0000259" key="5">
    <source>
        <dbReference type="Pfam" id="PF09084"/>
    </source>
</evidence>
<feature type="domain" description="SsuA/THI5-like" evidence="5">
    <location>
        <begin position="66"/>
        <end position="270"/>
    </location>
</feature>
<evidence type="ECO:0000256" key="2">
    <source>
        <dbReference type="ARBA" id="ARBA00010742"/>
    </source>
</evidence>
<dbReference type="Gene3D" id="3.40.190.10">
    <property type="entry name" value="Periplasmic binding protein-like II"/>
    <property type="match status" value="2"/>
</dbReference>
<keyword evidence="3 4" id="KW-0732">Signal</keyword>
<name>A0A6N7YZS5_9PSEU</name>
<dbReference type="RefSeq" id="WP_154759572.1">
    <property type="nucleotide sequence ID" value="NZ_WMBA01000048.1"/>
</dbReference>